<dbReference type="PROSITE" id="PS00159">
    <property type="entry name" value="ALDOLASE_KDPG_KHG_1"/>
    <property type="match status" value="1"/>
</dbReference>
<accession>A0A8I1GJB8</accession>
<comment type="catalytic activity">
    <reaction evidence="1">
        <text>2-dehydro-3-deoxy-6-phospho-D-gluconate = D-glyceraldehyde 3-phosphate + pyruvate</text>
        <dbReference type="Rhea" id="RHEA:17089"/>
        <dbReference type="ChEBI" id="CHEBI:15361"/>
        <dbReference type="ChEBI" id="CHEBI:57569"/>
        <dbReference type="ChEBI" id="CHEBI:59776"/>
        <dbReference type="EC" id="4.1.2.14"/>
    </reaction>
</comment>
<dbReference type="NCBIfam" id="TIGR01182">
    <property type="entry name" value="eda"/>
    <property type="match status" value="1"/>
</dbReference>
<dbReference type="AlphaFoldDB" id="A0A8I1GJB8"/>
<evidence type="ECO:0000313" key="9">
    <source>
        <dbReference type="Proteomes" id="UP000623250"/>
    </source>
</evidence>
<dbReference type="InterPro" id="IPR000887">
    <property type="entry name" value="Aldlse_KDPG_KHG"/>
</dbReference>
<dbReference type="SUPFAM" id="SSF51569">
    <property type="entry name" value="Aldolase"/>
    <property type="match status" value="1"/>
</dbReference>
<evidence type="ECO:0000256" key="6">
    <source>
        <dbReference type="ARBA" id="ARBA00023239"/>
    </source>
</evidence>
<keyword evidence="9" id="KW-1185">Reference proteome</keyword>
<comment type="caution">
    <text evidence="8">The sequence shown here is derived from an EMBL/GenBank/DDBJ whole genome shotgun (WGS) entry which is preliminary data.</text>
</comment>
<sequence>MTASAQAGLEPVLSRAAVIPVVVIDKAEDGVPLARALLAGGLPVIEITLRTGAALEAIRAIANEVPEAVVGAGTVLDGALLKAAKEAGARFAVSPGATPRLLDAAASEGVPLLPGVGTASEAMALIERGYRFAKFFPAEASGGPALLASLASPLPQLRFCPTGGITHDNASRYLKLPNVICVGGSWMVNRARIAEGDWASISALAKAAAALRVGG</sequence>
<reference evidence="8 9" key="1">
    <citation type="submission" date="2020-12" db="EMBL/GenBank/DDBJ databases">
        <title>Revised draft genomes of Rhodomicrobium vannielii ATCC 17100 and Rhodomicrobium udaipurense JA643.</title>
        <authorList>
            <person name="Conners E.M."/>
            <person name="Davenport E.J."/>
            <person name="Bose A."/>
        </authorList>
    </citation>
    <scope>NUCLEOTIDE SEQUENCE [LARGE SCALE GENOMIC DNA]</scope>
    <source>
        <strain evidence="8 9">JA643</strain>
    </source>
</reference>
<dbReference type="EC" id="4.1.2.14" evidence="5"/>
<evidence type="ECO:0000256" key="7">
    <source>
        <dbReference type="ARBA" id="ARBA00023277"/>
    </source>
</evidence>
<organism evidence="8 9">
    <name type="scientific">Rhodomicrobium udaipurense</name>
    <dbReference type="NCBI Taxonomy" id="1202716"/>
    <lineage>
        <taxon>Bacteria</taxon>
        <taxon>Pseudomonadati</taxon>
        <taxon>Pseudomonadota</taxon>
        <taxon>Alphaproteobacteria</taxon>
        <taxon>Hyphomicrobiales</taxon>
        <taxon>Hyphomicrobiaceae</taxon>
        <taxon>Rhodomicrobium</taxon>
    </lineage>
</organism>
<dbReference type="Gene3D" id="3.20.20.70">
    <property type="entry name" value="Aldolase class I"/>
    <property type="match status" value="1"/>
</dbReference>
<keyword evidence="6 8" id="KW-0456">Lyase</keyword>
<protein>
    <recommendedName>
        <fullName evidence="5">2-dehydro-3-deoxy-phosphogluconate aldolase</fullName>
        <ecNumber evidence="5">4.1.2.14</ecNumber>
    </recommendedName>
</protein>
<evidence type="ECO:0000256" key="2">
    <source>
        <dbReference type="ARBA" id="ARBA00004736"/>
    </source>
</evidence>
<evidence type="ECO:0000256" key="4">
    <source>
        <dbReference type="ARBA" id="ARBA00011233"/>
    </source>
</evidence>
<dbReference type="EMBL" id="JAEMUK010000080">
    <property type="protein sequence ID" value="MBJ7544687.1"/>
    <property type="molecule type" value="Genomic_DNA"/>
</dbReference>
<gene>
    <name evidence="8" type="primary">eda</name>
    <name evidence="8" type="ORF">JDN41_14125</name>
</gene>
<evidence type="ECO:0000256" key="1">
    <source>
        <dbReference type="ARBA" id="ARBA00000654"/>
    </source>
</evidence>
<dbReference type="PANTHER" id="PTHR30246">
    <property type="entry name" value="2-KETO-3-DEOXY-6-PHOSPHOGLUCONATE ALDOLASE"/>
    <property type="match status" value="1"/>
</dbReference>
<proteinExistence type="inferred from homology"/>
<name>A0A8I1GJB8_9HYPH</name>
<dbReference type="InterPro" id="IPR013785">
    <property type="entry name" value="Aldolase_TIM"/>
</dbReference>
<keyword evidence="7" id="KW-0119">Carbohydrate metabolism</keyword>
<dbReference type="Pfam" id="PF01081">
    <property type="entry name" value="Aldolase"/>
    <property type="match status" value="1"/>
</dbReference>
<evidence type="ECO:0000256" key="3">
    <source>
        <dbReference type="ARBA" id="ARBA00006906"/>
    </source>
</evidence>
<dbReference type="PANTHER" id="PTHR30246:SF1">
    <property type="entry name" value="2-DEHYDRO-3-DEOXY-6-PHOSPHOGALACTONATE ALDOLASE-RELATED"/>
    <property type="match status" value="1"/>
</dbReference>
<dbReference type="InterPro" id="IPR031337">
    <property type="entry name" value="KDPG/KHG_AS_1"/>
</dbReference>
<evidence type="ECO:0000313" key="8">
    <source>
        <dbReference type="EMBL" id="MBJ7544687.1"/>
    </source>
</evidence>
<dbReference type="CDD" id="cd00452">
    <property type="entry name" value="KDPG_aldolase"/>
    <property type="match status" value="1"/>
</dbReference>
<dbReference type="NCBIfam" id="NF004325">
    <property type="entry name" value="PRK05718.1"/>
    <property type="match status" value="1"/>
</dbReference>
<comment type="subunit">
    <text evidence="4">Homotrimer.</text>
</comment>
<dbReference type="GO" id="GO:0008675">
    <property type="term" value="F:2-dehydro-3-deoxy-phosphogluconate aldolase activity"/>
    <property type="evidence" value="ECO:0007669"/>
    <property type="project" value="UniProtKB-EC"/>
</dbReference>
<dbReference type="RefSeq" id="WP_037237367.1">
    <property type="nucleotide sequence ID" value="NZ_JAEMUK010000080.1"/>
</dbReference>
<comment type="pathway">
    <text evidence="2">Carbohydrate acid metabolism; 2-dehydro-3-deoxy-D-gluconate degradation; D-glyceraldehyde 3-phosphate and pyruvate from 2-dehydro-3-deoxy-D-gluconate: step 2/2.</text>
</comment>
<evidence type="ECO:0000256" key="5">
    <source>
        <dbReference type="ARBA" id="ARBA00013063"/>
    </source>
</evidence>
<dbReference type="Proteomes" id="UP000623250">
    <property type="component" value="Unassembled WGS sequence"/>
</dbReference>
<comment type="similarity">
    <text evidence="3">Belongs to the KHG/KDPG aldolase family.</text>
</comment>